<keyword evidence="2" id="KW-1185">Reference proteome</keyword>
<dbReference type="CDD" id="cd07067">
    <property type="entry name" value="HP_PGM_like"/>
    <property type="match status" value="1"/>
</dbReference>
<dbReference type="GO" id="GO:0016791">
    <property type="term" value="F:phosphatase activity"/>
    <property type="evidence" value="ECO:0007669"/>
    <property type="project" value="TreeGrafter"/>
</dbReference>
<accession>A0A8K0WK82</accession>
<proteinExistence type="predicted"/>
<evidence type="ECO:0000313" key="1">
    <source>
        <dbReference type="EMBL" id="KAH7305432.1"/>
    </source>
</evidence>
<gene>
    <name evidence="1" type="ORF">B0I35DRAFT_454248</name>
</gene>
<reference evidence="1" key="1">
    <citation type="journal article" date="2021" name="Nat. Commun.">
        <title>Genetic determinants of endophytism in the Arabidopsis root mycobiome.</title>
        <authorList>
            <person name="Mesny F."/>
            <person name="Miyauchi S."/>
            <person name="Thiergart T."/>
            <person name="Pickel B."/>
            <person name="Atanasova L."/>
            <person name="Karlsson M."/>
            <person name="Huettel B."/>
            <person name="Barry K.W."/>
            <person name="Haridas S."/>
            <person name="Chen C."/>
            <person name="Bauer D."/>
            <person name="Andreopoulos W."/>
            <person name="Pangilinan J."/>
            <person name="LaButti K."/>
            <person name="Riley R."/>
            <person name="Lipzen A."/>
            <person name="Clum A."/>
            <person name="Drula E."/>
            <person name="Henrissat B."/>
            <person name="Kohler A."/>
            <person name="Grigoriev I.V."/>
            <person name="Martin F.M."/>
            <person name="Hacquard S."/>
        </authorList>
    </citation>
    <scope>NUCLEOTIDE SEQUENCE</scope>
    <source>
        <strain evidence="1">MPI-CAGE-CH-0235</strain>
    </source>
</reference>
<dbReference type="InterPro" id="IPR013078">
    <property type="entry name" value="His_Pase_superF_clade-1"/>
</dbReference>
<dbReference type="PANTHER" id="PTHR48100:SF1">
    <property type="entry name" value="HISTIDINE PHOSPHATASE FAMILY PROTEIN-RELATED"/>
    <property type="match status" value="1"/>
</dbReference>
<protein>
    <submittedName>
        <fullName evidence="1">Histidine phosphatase superfamily</fullName>
    </submittedName>
</protein>
<dbReference type="Gene3D" id="3.40.50.1240">
    <property type="entry name" value="Phosphoglycerate mutase-like"/>
    <property type="match status" value="1"/>
</dbReference>
<dbReference type="PANTHER" id="PTHR48100">
    <property type="entry name" value="BROAD-SPECIFICITY PHOSPHATASE YOR283W-RELATED"/>
    <property type="match status" value="1"/>
</dbReference>
<comment type="caution">
    <text evidence="1">The sequence shown here is derived from an EMBL/GenBank/DDBJ whole genome shotgun (WGS) entry which is preliminary data.</text>
</comment>
<dbReference type="GO" id="GO:0005737">
    <property type="term" value="C:cytoplasm"/>
    <property type="evidence" value="ECO:0007669"/>
    <property type="project" value="TreeGrafter"/>
</dbReference>
<dbReference type="Proteomes" id="UP000813444">
    <property type="component" value="Unassembled WGS sequence"/>
</dbReference>
<dbReference type="Pfam" id="PF00300">
    <property type="entry name" value="His_Phos_1"/>
    <property type="match status" value="1"/>
</dbReference>
<dbReference type="SMART" id="SM00855">
    <property type="entry name" value="PGAM"/>
    <property type="match status" value="1"/>
</dbReference>
<dbReference type="EMBL" id="JAGPNK010000018">
    <property type="protein sequence ID" value="KAH7305432.1"/>
    <property type="molecule type" value="Genomic_DNA"/>
</dbReference>
<sequence length="293" mass="33537">MTEQVCKFHFTFESSYFVDYPETALACPQSKLETLPELGLLDRNYNDAETTPAWARFATHVRHLNDAAVTGVTYKVLFVVRHGRGVHNVVMEKEGSVEWKNHWSKLDGDGSRTWFDADLVDEGVEEAKTLSRLFADGIENRGFPLPDSIYTSPLSRCLATTKLAFKGILEDRGTLFKPKVKELLRERLTDHTCDRRRDKSWIQSVYPEYELEAGFAENDVLWHPDRYESDTEHMARTQQLLENIFDSESGTFLVLVTHSFTLSSILQVIGAPMFRVGEGVIVPFLVRSQKLHF</sequence>
<organism evidence="1 2">
    <name type="scientific">Stachybotrys elegans</name>
    <dbReference type="NCBI Taxonomy" id="80388"/>
    <lineage>
        <taxon>Eukaryota</taxon>
        <taxon>Fungi</taxon>
        <taxon>Dikarya</taxon>
        <taxon>Ascomycota</taxon>
        <taxon>Pezizomycotina</taxon>
        <taxon>Sordariomycetes</taxon>
        <taxon>Hypocreomycetidae</taxon>
        <taxon>Hypocreales</taxon>
        <taxon>Stachybotryaceae</taxon>
        <taxon>Stachybotrys</taxon>
    </lineage>
</organism>
<dbReference type="SUPFAM" id="SSF53254">
    <property type="entry name" value="Phosphoglycerate mutase-like"/>
    <property type="match status" value="1"/>
</dbReference>
<dbReference type="AlphaFoldDB" id="A0A8K0WK82"/>
<name>A0A8K0WK82_9HYPO</name>
<dbReference type="OrthoDB" id="496981at2759"/>
<dbReference type="InterPro" id="IPR029033">
    <property type="entry name" value="His_PPase_superfam"/>
</dbReference>
<dbReference type="InterPro" id="IPR050275">
    <property type="entry name" value="PGM_Phosphatase"/>
</dbReference>
<evidence type="ECO:0000313" key="2">
    <source>
        <dbReference type="Proteomes" id="UP000813444"/>
    </source>
</evidence>